<keyword evidence="4" id="KW-1185">Reference proteome</keyword>
<proteinExistence type="predicted"/>
<reference evidence="2" key="2">
    <citation type="journal article" date="2020" name="Int. Dairy J.">
        <title>Lactic acid bacterial diversity in Brie cheese focusing on salt concentration and pH of isolation medium and characterisation of halophilic and alkaliphilic lactic acid bacterial isolates.</title>
        <authorList>
            <person name="Unno R."/>
            <person name="Matsutani M."/>
            <person name="Suzuki T."/>
            <person name="Kodama K."/>
            <person name="Matsushita H."/>
            <person name="Yamasato K."/>
            <person name="Koizumi Y."/>
            <person name="Ishikawa M."/>
        </authorList>
    </citation>
    <scope>NUCLEOTIDE SEQUENCE</scope>
    <source>
        <strain evidence="2">7C1</strain>
        <strain evidence="1">8C4</strain>
    </source>
</reference>
<dbReference type="AlphaFoldDB" id="A0AAN4UBX1"/>
<accession>A0AAN4UBX1</accession>
<dbReference type="RefSeq" id="WP_226996646.1">
    <property type="nucleotide sequence ID" value="NZ_BJYN01000082.1"/>
</dbReference>
<gene>
    <name evidence="1" type="ORF">TK11N_14380</name>
    <name evidence="2" type="ORF">TK2N_14110</name>
</gene>
<dbReference type="GeneID" id="69986933"/>
<reference evidence="2" key="1">
    <citation type="submission" date="2019-08" db="EMBL/GenBank/DDBJ databases">
        <authorList>
            <person name="Ishikawa M."/>
            <person name="Suzuki T."/>
            <person name="Matsutani M."/>
        </authorList>
    </citation>
    <scope>NUCLEOTIDE SEQUENCE</scope>
    <source>
        <strain evidence="2">7C1</strain>
        <strain evidence="1">8C4</strain>
    </source>
</reference>
<evidence type="ECO:0000313" key="4">
    <source>
        <dbReference type="Proteomes" id="UP000886607"/>
    </source>
</evidence>
<protein>
    <submittedName>
        <fullName evidence="2">Uncharacterized protein</fullName>
    </submittedName>
</protein>
<dbReference type="Proteomes" id="UP000886597">
    <property type="component" value="Unassembled WGS sequence"/>
</dbReference>
<organism evidence="2 3">
    <name type="scientific">Tetragenococcus koreensis</name>
    <dbReference type="NCBI Taxonomy" id="290335"/>
    <lineage>
        <taxon>Bacteria</taxon>
        <taxon>Bacillati</taxon>
        <taxon>Bacillota</taxon>
        <taxon>Bacilli</taxon>
        <taxon>Lactobacillales</taxon>
        <taxon>Enterococcaceae</taxon>
        <taxon>Tetragenococcus</taxon>
    </lineage>
</organism>
<comment type="caution">
    <text evidence="2">The sequence shown here is derived from an EMBL/GenBank/DDBJ whole genome shotgun (WGS) entry which is preliminary data.</text>
</comment>
<dbReference type="Proteomes" id="UP000886607">
    <property type="component" value="Unassembled WGS sequence"/>
</dbReference>
<dbReference type="EMBL" id="BKBQ01000020">
    <property type="protein sequence ID" value="GEQ54567.1"/>
    <property type="molecule type" value="Genomic_DNA"/>
</dbReference>
<dbReference type="EMBL" id="BKBO01000021">
    <property type="protein sequence ID" value="GEQ49586.1"/>
    <property type="molecule type" value="Genomic_DNA"/>
</dbReference>
<evidence type="ECO:0000313" key="3">
    <source>
        <dbReference type="Proteomes" id="UP000886597"/>
    </source>
</evidence>
<name>A0AAN4UBX1_9ENTE</name>
<evidence type="ECO:0000313" key="2">
    <source>
        <dbReference type="EMBL" id="GEQ54567.1"/>
    </source>
</evidence>
<evidence type="ECO:0000313" key="1">
    <source>
        <dbReference type="EMBL" id="GEQ49586.1"/>
    </source>
</evidence>
<sequence>MSDILREVGNIARALDYMSNVGFKNMHLNNGQYLYQNRIYEIPGIISQVSKK</sequence>